<accession>A0AAE8MMW9</accession>
<organism evidence="1 2">
    <name type="scientific">Fusarium torulosum</name>
    <dbReference type="NCBI Taxonomy" id="33205"/>
    <lineage>
        <taxon>Eukaryota</taxon>
        <taxon>Fungi</taxon>
        <taxon>Dikarya</taxon>
        <taxon>Ascomycota</taxon>
        <taxon>Pezizomycotina</taxon>
        <taxon>Sordariomycetes</taxon>
        <taxon>Hypocreomycetidae</taxon>
        <taxon>Hypocreales</taxon>
        <taxon>Nectriaceae</taxon>
        <taxon>Fusarium</taxon>
    </lineage>
</organism>
<sequence length="35" mass="4192">MERVRFFEAEFRPNGHRAPNDHQSHSIIVRVESIE</sequence>
<protein>
    <submittedName>
        <fullName evidence="1">Uncharacterized protein</fullName>
    </submittedName>
</protein>
<name>A0AAE8MMW9_9HYPO</name>
<gene>
    <name evidence="1" type="ORF">FTOL_13958</name>
</gene>
<reference evidence="1" key="1">
    <citation type="submission" date="2018-03" db="EMBL/GenBank/DDBJ databases">
        <authorList>
            <person name="Guldener U."/>
        </authorList>
    </citation>
    <scope>NUCLEOTIDE SEQUENCE</scope>
</reference>
<dbReference type="AlphaFoldDB" id="A0AAE8MMW9"/>
<comment type="caution">
    <text evidence="1">The sequence shown here is derived from an EMBL/GenBank/DDBJ whole genome shotgun (WGS) entry which is preliminary data.</text>
</comment>
<proteinExistence type="predicted"/>
<evidence type="ECO:0000313" key="2">
    <source>
        <dbReference type="Proteomes" id="UP001187734"/>
    </source>
</evidence>
<dbReference type="Proteomes" id="UP001187734">
    <property type="component" value="Unassembled WGS sequence"/>
</dbReference>
<evidence type="ECO:0000313" key="1">
    <source>
        <dbReference type="EMBL" id="SPJ93352.1"/>
    </source>
</evidence>
<dbReference type="EMBL" id="ONZP01001253">
    <property type="protein sequence ID" value="SPJ93352.1"/>
    <property type="molecule type" value="Genomic_DNA"/>
</dbReference>
<keyword evidence="2" id="KW-1185">Reference proteome</keyword>